<evidence type="ECO:0000313" key="2">
    <source>
        <dbReference type="EMBL" id="MPY40030.1"/>
    </source>
</evidence>
<sequence length="327" mass="33562">MEQRFSDIVRIDPPHRYQDWRKVTASPGSTLTDVLRAEVPDGSDVLVVAGDDLLLSAPAREVGPGRTVATLRAGTGPLTHDRLRVLLRSLEESDPAAIRRTAEALTGALAGAAGLALTDPLTRSLATVTGTGLGGEGPATGTFRPGVAQAAPAGRQRLTGAVVDGRVAVKGRPVVYGRRPVPGLRQEWYEKLSALSHYPLVLTVEDGAVTGMKAVESGSALAAAALSALFTADPGHARVTGLEFGLNPTAPRLPFSTESNIAAAGGAAASVHLVLGSSELTEYQLVLGCATSTLTAVGDPTPLAGAGTAARRSPRRPQPAAAVRACR</sequence>
<gene>
    <name evidence="2" type="ORF">FNH04_08935</name>
</gene>
<dbReference type="EMBL" id="VJZE01000040">
    <property type="protein sequence ID" value="MPY40030.1"/>
    <property type="molecule type" value="Genomic_DNA"/>
</dbReference>
<evidence type="ECO:0000313" key="3">
    <source>
        <dbReference type="Proteomes" id="UP000326979"/>
    </source>
</evidence>
<accession>A0A5N8VXP3</accession>
<feature type="compositionally biased region" description="Low complexity" evidence="1">
    <location>
        <begin position="318"/>
        <end position="327"/>
    </location>
</feature>
<dbReference type="RefSeq" id="WP_152782092.1">
    <property type="nucleotide sequence ID" value="NZ_VJZE01000040.1"/>
</dbReference>
<name>A0A5N8VXP3_9ACTN</name>
<organism evidence="2 3">
    <name type="scientific">Streptomyces phyllanthi</name>
    <dbReference type="NCBI Taxonomy" id="1803180"/>
    <lineage>
        <taxon>Bacteria</taxon>
        <taxon>Bacillati</taxon>
        <taxon>Actinomycetota</taxon>
        <taxon>Actinomycetes</taxon>
        <taxon>Kitasatosporales</taxon>
        <taxon>Streptomycetaceae</taxon>
        <taxon>Streptomyces</taxon>
    </lineage>
</organism>
<dbReference type="Proteomes" id="UP000326979">
    <property type="component" value="Unassembled WGS sequence"/>
</dbReference>
<keyword evidence="3" id="KW-1185">Reference proteome</keyword>
<dbReference type="OrthoDB" id="4064835at2"/>
<proteinExistence type="predicted"/>
<evidence type="ECO:0000256" key="1">
    <source>
        <dbReference type="SAM" id="MobiDB-lite"/>
    </source>
</evidence>
<reference evidence="2 3" key="1">
    <citation type="submission" date="2019-07" db="EMBL/GenBank/DDBJ databases">
        <title>New species of Amycolatopsis and Streptomyces.</title>
        <authorList>
            <person name="Duangmal K."/>
            <person name="Teo W.F.A."/>
            <person name="Lipun K."/>
        </authorList>
    </citation>
    <scope>NUCLEOTIDE SEQUENCE [LARGE SCALE GENOMIC DNA]</scope>
    <source>
        <strain evidence="2 3">TISTR 2346</strain>
    </source>
</reference>
<comment type="caution">
    <text evidence="2">The sequence shown here is derived from an EMBL/GenBank/DDBJ whole genome shotgun (WGS) entry which is preliminary data.</text>
</comment>
<feature type="region of interest" description="Disordered" evidence="1">
    <location>
        <begin position="300"/>
        <end position="327"/>
    </location>
</feature>
<protein>
    <submittedName>
        <fullName evidence="2">Uncharacterized protein</fullName>
    </submittedName>
</protein>
<dbReference type="AlphaFoldDB" id="A0A5N8VXP3"/>